<sequence length="125" mass="14477">MPLYRVQATLKTFPQLGDWTTILETEDRDRARAATNTFDGRPYPNRTYWQRLLEDDAVIMVRKPIKPRITYMGRDASGVQRWWVTYADKDGFGGSHGAHGPLSAVVGDLMQSHRWYIERHRVALT</sequence>
<accession>A0A1Y2P3D6</accession>
<reference evidence="1 4" key="1">
    <citation type="submission" date="2013-05" db="EMBL/GenBank/DDBJ databases">
        <title>Genome Sequence of Streptomyces fradiae.</title>
        <authorList>
            <person name="Kirby R."/>
        </authorList>
    </citation>
    <scope>NUCLEOTIDE SEQUENCE [LARGE SCALE GENOMIC DNA]</scope>
    <source>
        <strain evidence="1 4">ATCC 10745</strain>
    </source>
</reference>
<keyword evidence="4" id="KW-1185">Reference proteome</keyword>
<reference evidence="2 3" key="2">
    <citation type="submission" date="2016-09" db="EMBL/GenBank/DDBJ databases">
        <title>Streptomyces fradiae DSM40063, a candidate organism with high potential of specific P450 cytochromes.</title>
        <authorList>
            <person name="Grumaz C."/>
            <person name="Vainshtein Y."/>
            <person name="Kirstahler P."/>
            <person name="Sohn K."/>
        </authorList>
    </citation>
    <scope>NUCLEOTIDE SEQUENCE [LARGE SCALE GENOMIC DNA]</scope>
    <source>
        <strain evidence="2 3">DSM 40063</strain>
    </source>
</reference>
<dbReference type="EMBL" id="MIFZ01000006">
    <property type="protein sequence ID" value="OSY54274.1"/>
    <property type="molecule type" value="Genomic_DNA"/>
</dbReference>
<evidence type="ECO:0000313" key="2">
    <source>
        <dbReference type="EMBL" id="OSY54274.1"/>
    </source>
</evidence>
<dbReference type="RefSeq" id="WP_031134508.1">
    <property type="nucleotide sequence ID" value="NZ_ASYR01000050.1"/>
</dbReference>
<organism evidence="2 3">
    <name type="scientific">Streptomyces fradiae ATCC 10745 = DSM 40063</name>
    <dbReference type="NCBI Taxonomy" id="1319510"/>
    <lineage>
        <taxon>Bacteria</taxon>
        <taxon>Bacillati</taxon>
        <taxon>Actinomycetota</taxon>
        <taxon>Actinomycetes</taxon>
        <taxon>Kitasatosporales</taxon>
        <taxon>Streptomycetaceae</taxon>
        <taxon>Streptomyces</taxon>
    </lineage>
</organism>
<proteinExistence type="predicted"/>
<evidence type="ECO:0000313" key="4">
    <source>
        <dbReference type="Proteomes" id="UP000731519"/>
    </source>
</evidence>
<evidence type="ECO:0000313" key="1">
    <source>
        <dbReference type="EMBL" id="KAF0646599.1"/>
    </source>
</evidence>
<dbReference type="Proteomes" id="UP000731519">
    <property type="component" value="Unassembled WGS sequence"/>
</dbReference>
<dbReference type="Proteomes" id="UP000194318">
    <property type="component" value="Unassembled WGS sequence"/>
</dbReference>
<protein>
    <submittedName>
        <fullName evidence="2">Uncharacterized protein</fullName>
    </submittedName>
</protein>
<dbReference type="AlphaFoldDB" id="A0A1Y2P3D6"/>
<gene>
    <name evidence="2" type="ORF">BG846_00043</name>
    <name evidence="1" type="ORF">K701_28020</name>
</gene>
<comment type="caution">
    <text evidence="2">The sequence shown here is derived from an EMBL/GenBank/DDBJ whole genome shotgun (WGS) entry which is preliminary data.</text>
</comment>
<evidence type="ECO:0000313" key="3">
    <source>
        <dbReference type="Proteomes" id="UP000194318"/>
    </source>
</evidence>
<dbReference type="EMBL" id="ASYR01000050">
    <property type="protein sequence ID" value="KAF0646599.1"/>
    <property type="molecule type" value="Genomic_DNA"/>
</dbReference>
<name>A0A1Y2P3D6_STRFR</name>